<proteinExistence type="predicted"/>
<dbReference type="InterPro" id="IPR013762">
    <property type="entry name" value="Integrase-like_cat_sf"/>
</dbReference>
<dbReference type="SUPFAM" id="SSF56349">
    <property type="entry name" value="DNA breaking-rejoining enzymes"/>
    <property type="match status" value="1"/>
</dbReference>
<dbReference type="EMBL" id="JACGCX010000028">
    <property type="protein sequence ID" value="MBA6100319.1"/>
    <property type="molecule type" value="Genomic_DNA"/>
</dbReference>
<dbReference type="Proteomes" id="UP000545074">
    <property type="component" value="Unassembled WGS sequence"/>
</dbReference>
<dbReference type="InterPro" id="IPR011010">
    <property type="entry name" value="DNA_brk_join_enz"/>
</dbReference>
<dbReference type="GO" id="GO:0015074">
    <property type="term" value="P:DNA integration"/>
    <property type="evidence" value="ECO:0007669"/>
    <property type="project" value="InterPro"/>
</dbReference>
<comment type="caution">
    <text evidence="2">The sequence shown here is derived from an EMBL/GenBank/DDBJ whole genome shotgun (WGS) entry which is preliminary data.</text>
</comment>
<evidence type="ECO:0000256" key="1">
    <source>
        <dbReference type="ARBA" id="ARBA00023172"/>
    </source>
</evidence>
<evidence type="ECO:0000313" key="3">
    <source>
        <dbReference type="Proteomes" id="UP000545074"/>
    </source>
</evidence>
<evidence type="ECO:0000313" key="2">
    <source>
        <dbReference type="EMBL" id="MBA6100319.1"/>
    </source>
</evidence>
<dbReference type="GO" id="GO:0003677">
    <property type="term" value="F:DNA binding"/>
    <property type="evidence" value="ECO:0007669"/>
    <property type="project" value="InterPro"/>
</dbReference>
<dbReference type="AlphaFoldDB" id="A0A7W2QBG3"/>
<name>A0A7W2QBG3_9PSED</name>
<dbReference type="GO" id="GO:0006310">
    <property type="term" value="P:DNA recombination"/>
    <property type="evidence" value="ECO:0007669"/>
    <property type="project" value="UniProtKB-KW"/>
</dbReference>
<evidence type="ECO:0008006" key="4">
    <source>
        <dbReference type="Google" id="ProtNLM"/>
    </source>
</evidence>
<protein>
    <recommendedName>
        <fullName evidence="4">Integrase</fullName>
    </recommendedName>
</protein>
<organism evidence="2 3">
    <name type="scientific">Pseudomonas juntendi</name>
    <dbReference type="NCBI Taxonomy" id="2666183"/>
    <lineage>
        <taxon>Bacteria</taxon>
        <taxon>Pseudomonadati</taxon>
        <taxon>Pseudomonadota</taxon>
        <taxon>Gammaproteobacteria</taxon>
        <taxon>Pseudomonadales</taxon>
        <taxon>Pseudomonadaceae</taxon>
        <taxon>Pseudomonas</taxon>
    </lineage>
</organism>
<accession>A0A7W2QBG3</accession>
<gene>
    <name evidence="2" type="ORF">H4C80_24830</name>
</gene>
<dbReference type="Gene3D" id="1.10.443.10">
    <property type="entry name" value="Intergrase catalytic core"/>
    <property type="match status" value="1"/>
</dbReference>
<dbReference type="RefSeq" id="WP_182387638.1">
    <property type="nucleotide sequence ID" value="NZ_JACGCX010000028.1"/>
</dbReference>
<keyword evidence="1" id="KW-0233">DNA recombination</keyword>
<reference evidence="2 3" key="1">
    <citation type="submission" date="2020-07" db="EMBL/GenBank/DDBJ databases">
        <title>Diversity of carbapenemase encoding genes among Pseudomonas putida group clinical isolates in a tertiary Brazilian hospital.</title>
        <authorList>
            <person name="Alberto-Lei F."/>
            <person name="Nodari C.S."/>
            <person name="Streling A.P."/>
            <person name="Paulino J.T."/>
            <person name="Bessa-Neto F.O."/>
            <person name="Cayo R."/>
            <person name="Gales A.C."/>
        </authorList>
    </citation>
    <scope>NUCLEOTIDE SEQUENCE [LARGE SCALE GENOMIC DNA]</scope>
    <source>
        <strain evidence="2 3">12815</strain>
    </source>
</reference>
<sequence length="559" mass="63369">MNSRATPDLALPGVSKGPYASSWGLNCLLYKGASATRINKVPSLIASGTFGEHDSARISLAARFHDKLSGDLAGGQSPYTTRGRITHLRLFYAWGDENHLSFTLDNVLVHFRAWCDHLINQARVSTSRNSTTNSSIASNVAVCIQSALDLNYRLLNKSGLKKKRSAKVTTKSEKQNLAETFEFGSFLVDITNSLDLQRVLGRLPITVELRDGRQFIGWYGRHPDVPHSTAPSRIARREAALTDTSWKTRFPIYNLRMCAELMIFIAQTGMNLEQAYKLKTGKFSYKSEGSGYIVKRVFKGRSKGTVEFHIYSEYRTHFERYIAWRNRLFDNDPYEMLFPIRSPMWNGGPPAFRQLRNRCNDLGIRFVPPRELRNTRANWLLRRSKDPSLTAEMNQHTEATLLQDYIRPNHQIAAVEISQFIHSIDPALTPPGPGGCVSAVPAARQGLPSEAPHPDCSNPAGCLFCIHQRDVRSLDHLWSLATYRYLKSLEIASHKVETDNKSPPEAVISEISMRLNKYKETDEELASWLHEVELRISEEDYHPQWDGFIQLMEASHAKF</sequence>